<evidence type="ECO:0000256" key="3">
    <source>
        <dbReference type="ARBA" id="ARBA00022989"/>
    </source>
</evidence>
<protein>
    <recommendedName>
        <fullName evidence="8">EI24-domain-containing protein</fullName>
    </recommendedName>
</protein>
<feature type="transmembrane region" description="Helical" evidence="5">
    <location>
        <begin position="96"/>
        <end position="118"/>
    </location>
</feature>
<reference evidence="6 7" key="1">
    <citation type="journal article" date="2018" name="Mol. Biol. Evol.">
        <title>Broad Genomic Sampling Reveals a Smut Pathogenic Ancestry of the Fungal Clade Ustilaginomycotina.</title>
        <authorList>
            <person name="Kijpornyongpan T."/>
            <person name="Mondo S.J."/>
            <person name="Barry K."/>
            <person name="Sandor L."/>
            <person name="Lee J."/>
            <person name="Lipzen A."/>
            <person name="Pangilinan J."/>
            <person name="LaButti K."/>
            <person name="Hainaut M."/>
            <person name="Henrissat B."/>
            <person name="Grigoriev I.V."/>
            <person name="Spatafora J.W."/>
            <person name="Aime M.C."/>
        </authorList>
    </citation>
    <scope>NUCLEOTIDE SEQUENCE [LARGE SCALE GENOMIC DNA]</scope>
    <source>
        <strain evidence="6 7">MCA 4186</strain>
    </source>
</reference>
<evidence type="ECO:0000313" key="6">
    <source>
        <dbReference type="EMBL" id="PWN98083.1"/>
    </source>
</evidence>
<dbReference type="RefSeq" id="XP_025598362.1">
    <property type="nucleotide sequence ID" value="XM_025740900.1"/>
</dbReference>
<name>A0A316ZCW4_9BASI</name>
<dbReference type="Pfam" id="PF07264">
    <property type="entry name" value="EI24"/>
    <property type="match status" value="1"/>
</dbReference>
<dbReference type="Proteomes" id="UP000245946">
    <property type="component" value="Unassembled WGS sequence"/>
</dbReference>
<proteinExistence type="predicted"/>
<comment type="subcellular location">
    <subcellularLocation>
        <location evidence="1">Membrane</location>
        <topology evidence="1">Multi-pass membrane protein</topology>
    </subcellularLocation>
</comment>
<keyword evidence="7" id="KW-1185">Reference proteome</keyword>
<dbReference type="GO" id="GO:0005783">
    <property type="term" value="C:endoplasmic reticulum"/>
    <property type="evidence" value="ECO:0007669"/>
    <property type="project" value="TreeGrafter"/>
</dbReference>
<evidence type="ECO:0000256" key="5">
    <source>
        <dbReference type="SAM" id="Phobius"/>
    </source>
</evidence>
<keyword evidence="2 5" id="KW-0812">Transmembrane</keyword>
<dbReference type="EMBL" id="KZ819292">
    <property type="protein sequence ID" value="PWN98083.1"/>
    <property type="molecule type" value="Genomic_DNA"/>
</dbReference>
<evidence type="ECO:0000313" key="7">
    <source>
        <dbReference type="Proteomes" id="UP000245946"/>
    </source>
</evidence>
<organism evidence="6 7">
    <name type="scientific">Tilletiopsis washingtonensis</name>
    <dbReference type="NCBI Taxonomy" id="58919"/>
    <lineage>
        <taxon>Eukaryota</taxon>
        <taxon>Fungi</taxon>
        <taxon>Dikarya</taxon>
        <taxon>Basidiomycota</taxon>
        <taxon>Ustilaginomycotina</taxon>
        <taxon>Exobasidiomycetes</taxon>
        <taxon>Entylomatales</taxon>
        <taxon>Entylomatales incertae sedis</taxon>
        <taxon>Tilletiopsis</taxon>
    </lineage>
</organism>
<gene>
    <name evidence="6" type="ORF">FA09DRAFT_318287</name>
</gene>
<evidence type="ECO:0000256" key="1">
    <source>
        <dbReference type="ARBA" id="ARBA00004141"/>
    </source>
</evidence>
<dbReference type="PANTHER" id="PTHR21389">
    <property type="entry name" value="P53 INDUCED PROTEIN"/>
    <property type="match status" value="1"/>
</dbReference>
<sequence>MRPTRGHRVQLSLSASIDLDVEGASGGRLDEDYDAGWRSSAMPWSAAGPPSLAPRLGVADSARAHLGWARSGAADANRWSEAWRIARRSSDVRNGIAKGMLLSSALVGVIFFFELAFFPSHLFQRAKGEDATGFGHVFFLYPLLGLCYFLASSWTVDVAQATYALRREGMGHFRGMSIVTPTLPAGTSRRLLEESYRVFLVLNYSLIAWLLLLVPYVGRPFAFMFMSFIDGYYCFEQAWIARGWSLERRMRYAESRWAYFTAFGLPSTLVSFFHPSPLLNIMLFMLVFPFCTVLAMLASPQPRVASTSAAAMTPTSAGGGAGMSGAAELSALLPPRLPIFWLTIHAHRLLLRSFPAPQERGFVSPAPPPRWANAPPSVHAYPLAGASGAQSFTAEARPRRMNFTAGGKRD</sequence>
<keyword evidence="4 5" id="KW-0472">Membrane</keyword>
<dbReference type="InterPro" id="IPR059112">
    <property type="entry name" value="CysZ/EI24"/>
</dbReference>
<dbReference type="AlphaFoldDB" id="A0A316ZCW4"/>
<accession>A0A316ZCW4</accession>
<dbReference type="GO" id="GO:0016236">
    <property type="term" value="P:macroautophagy"/>
    <property type="evidence" value="ECO:0007669"/>
    <property type="project" value="TreeGrafter"/>
</dbReference>
<evidence type="ECO:0000256" key="4">
    <source>
        <dbReference type="ARBA" id="ARBA00023136"/>
    </source>
</evidence>
<evidence type="ECO:0008006" key="8">
    <source>
        <dbReference type="Google" id="ProtNLM"/>
    </source>
</evidence>
<dbReference type="GO" id="GO:0016020">
    <property type="term" value="C:membrane"/>
    <property type="evidence" value="ECO:0007669"/>
    <property type="project" value="UniProtKB-SubCell"/>
</dbReference>
<evidence type="ECO:0000256" key="2">
    <source>
        <dbReference type="ARBA" id="ARBA00022692"/>
    </source>
</evidence>
<feature type="transmembrane region" description="Helical" evidence="5">
    <location>
        <begin position="279"/>
        <end position="298"/>
    </location>
</feature>
<feature type="transmembrane region" description="Helical" evidence="5">
    <location>
        <begin position="138"/>
        <end position="165"/>
    </location>
</feature>
<dbReference type="PANTHER" id="PTHR21389:SF0">
    <property type="entry name" value="ETOPOSIDE-INDUCED PROTEIN 2.4 HOMOLOG"/>
    <property type="match status" value="1"/>
</dbReference>
<feature type="transmembrane region" description="Helical" evidence="5">
    <location>
        <begin position="198"/>
        <end position="217"/>
    </location>
</feature>
<keyword evidence="3 5" id="KW-1133">Transmembrane helix</keyword>
<dbReference type="GeneID" id="37268444"/>
<dbReference type="OrthoDB" id="266518at2759"/>